<organism evidence="2 3">
    <name type="scientific">Trichinella nelsoni</name>
    <dbReference type="NCBI Taxonomy" id="6336"/>
    <lineage>
        <taxon>Eukaryota</taxon>
        <taxon>Metazoa</taxon>
        <taxon>Ecdysozoa</taxon>
        <taxon>Nematoda</taxon>
        <taxon>Enoplea</taxon>
        <taxon>Dorylaimia</taxon>
        <taxon>Trichinellida</taxon>
        <taxon>Trichinellidae</taxon>
        <taxon>Trichinella</taxon>
    </lineage>
</organism>
<keyword evidence="3" id="KW-1185">Reference proteome</keyword>
<reference evidence="2 3" key="1">
    <citation type="submission" date="2015-01" db="EMBL/GenBank/DDBJ databases">
        <title>Evolution of Trichinella species and genotypes.</title>
        <authorList>
            <person name="Korhonen P.K."/>
            <person name="Edoardo P."/>
            <person name="Giuseppe L.R."/>
            <person name="Gasser R.B."/>
        </authorList>
    </citation>
    <scope>NUCLEOTIDE SEQUENCE [LARGE SCALE GENOMIC DNA]</scope>
    <source>
        <strain evidence="2">ISS37</strain>
    </source>
</reference>
<keyword evidence="1" id="KW-1133">Transmembrane helix</keyword>
<dbReference type="AlphaFoldDB" id="A0A0V0S0X7"/>
<keyword evidence="1" id="KW-0472">Membrane</keyword>
<protein>
    <submittedName>
        <fullName evidence="2">Uncharacterized protein</fullName>
    </submittedName>
</protein>
<sequence length="73" mass="8249">MYRGTHSGTLPNYEHFHKKTRLLSSSLTIIYPQLISVGLYDIFFLIIVRSRSAAVSTSVMKGDIFHCTTVQSL</sequence>
<evidence type="ECO:0000256" key="1">
    <source>
        <dbReference type="SAM" id="Phobius"/>
    </source>
</evidence>
<proteinExistence type="predicted"/>
<dbReference type="EMBL" id="JYDL01000050">
    <property type="protein sequence ID" value="KRX20287.1"/>
    <property type="molecule type" value="Genomic_DNA"/>
</dbReference>
<dbReference type="Proteomes" id="UP000054630">
    <property type="component" value="Unassembled WGS sequence"/>
</dbReference>
<gene>
    <name evidence="2" type="ORF">T07_3139</name>
</gene>
<comment type="caution">
    <text evidence="2">The sequence shown here is derived from an EMBL/GenBank/DDBJ whole genome shotgun (WGS) entry which is preliminary data.</text>
</comment>
<name>A0A0V0S0X7_9BILA</name>
<accession>A0A0V0S0X7</accession>
<evidence type="ECO:0000313" key="2">
    <source>
        <dbReference type="EMBL" id="KRX20287.1"/>
    </source>
</evidence>
<evidence type="ECO:0000313" key="3">
    <source>
        <dbReference type="Proteomes" id="UP000054630"/>
    </source>
</evidence>
<keyword evidence="1" id="KW-0812">Transmembrane</keyword>
<feature type="transmembrane region" description="Helical" evidence="1">
    <location>
        <begin position="29"/>
        <end position="48"/>
    </location>
</feature>